<evidence type="ECO:0000313" key="2">
    <source>
        <dbReference type="Proteomes" id="UP000033944"/>
    </source>
</evidence>
<dbReference type="Proteomes" id="UP000033944">
    <property type="component" value="Unassembled WGS sequence"/>
</dbReference>
<dbReference type="AlphaFoldDB" id="A0A0G0NM15"/>
<evidence type="ECO:0000313" key="1">
    <source>
        <dbReference type="EMBL" id="KKQ86964.1"/>
    </source>
</evidence>
<name>A0A0G0NM15_9BACT</name>
<proteinExistence type="predicted"/>
<protein>
    <submittedName>
        <fullName evidence="1">Uncharacterized protein</fullName>
    </submittedName>
</protein>
<dbReference type="EMBL" id="LBVN01000013">
    <property type="protein sequence ID" value="KKQ86964.1"/>
    <property type="molecule type" value="Genomic_DNA"/>
</dbReference>
<sequence>MPDPEVRGLGRPCGSFPINPIYIFRGDVINPMPESNLYPSECLRFRTLTGSEYYNIVVPITTFIRTYRTRVWWSSGSVHDINSPHFLNLTGISESGGMRTYTFSINGTWDAIRAQYDDPAGGEDYKLQILLSNSPATNNEPICAFNSETLTPSDDPLQIGSSYQLSTVVNVTHTSTNSAIVTSFAKVGSNLVIQGVNFSSNQEPPGPRIWVYIRYKTITAGPYYEYQGFHTIAVGSPQSLTIPESSLMAGFDPYYDFYYIRVGRPSDSIVSVNYSARNPDGTPSSAISLASASVTTASSEGITDATYQNTLTPVSFSPLPVNIHTEVVMRGSSGDTIRCSRVLPVGIDNLSPWYQVSGGNIVSAQGNISSDIPTDPPPGLEFISSDNIGMPIFSGVLAPPSSTSNIGDPGWNADTLYNGHLTATGTSYDYTYFTQKFYPSIDNFPQTSLPPVGYATGRDFFNAVPGELNGIYHVYKQEGSPLTITSGLDLRANGRQDRIIVFVGGDLFIGGKIQIDNGVDFIMFIVSGNISVRPLVGDPAPYANSGTVDAEDIEGIFITNGQFITNDGQLNPPDQIYQLYVRGIVASFYNGGGTNGVEFQRDLGGGNALYPAEIFEFAPDLLLNFPSFFSEKTITWKEVSP</sequence>
<reference evidence="1 2" key="1">
    <citation type="journal article" date="2015" name="Nature">
        <title>rRNA introns, odd ribosomes, and small enigmatic genomes across a large radiation of phyla.</title>
        <authorList>
            <person name="Brown C.T."/>
            <person name="Hug L.A."/>
            <person name="Thomas B.C."/>
            <person name="Sharon I."/>
            <person name="Castelle C.J."/>
            <person name="Singh A."/>
            <person name="Wilkins M.J."/>
            <person name="Williams K.H."/>
            <person name="Banfield J.F."/>
        </authorList>
    </citation>
    <scope>NUCLEOTIDE SEQUENCE [LARGE SCALE GENOMIC DNA]</scope>
</reference>
<gene>
    <name evidence="1" type="ORF">UT10_C0013G0013</name>
</gene>
<accession>A0A0G0NM15</accession>
<organism evidence="1 2">
    <name type="scientific">Candidatus Woesebacteria bacterium GW2011_GWB1_38_8b</name>
    <dbReference type="NCBI Taxonomy" id="1618571"/>
    <lineage>
        <taxon>Bacteria</taxon>
        <taxon>Candidatus Woeseibacteriota</taxon>
    </lineage>
</organism>
<comment type="caution">
    <text evidence="1">The sequence shown here is derived from an EMBL/GenBank/DDBJ whole genome shotgun (WGS) entry which is preliminary data.</text>
</comment>